<gene>
    <name evidence="2" type="primary">52</name>
    <name evidence="2" type="ORF">SEA_TYDOLLA_52</name>
</gene>
<organism evidence="2 3">
    <name type="scientific">Mycobacterium phage Tydolla</name>
    <dbReference type="NCBI Taxonomy" id="2283262"/>
    <lineage>
        <taxon>Viruses</taxon>
        <taxon>Duplodnaviria</taxon>
        <taxon>Heunggongvirae</taxon>
        <taxon>Uroviricota</taxon>
        <taxon>Caudoviricetes</taxon>
        <taxon>Bclasvirinae</taxon>
        <taxon>Pipefishvirus</taxon>
        <taxon>Pipefishvirus athena</taxon>
    </lineage>
</organism>
<keyword evidence="1" id="KW-0472">Membrane</keyword>
<reference evidence="2 3" key="1">
    <citation type="submission" date="2018-07" db="EMBL/GenBank/DDBJ databases">
        <authorList>
            <person name="Connors B.J."/>
            <person name="Brown B.K."/>
            <person name="Maher T."/>
            <person name="Clarke K."/>
            <person name="Robinson M."/>
            <person name="Levine L."/>
            <person name="Dantico L."/>
            <person name="Garlena R.A."/>
            <person name="Russell D.A."/>
            <person name="Pope W.H."/>
            <person name="Jacobs-Se D."/>
            <person name="Hatfull G.F."/>
        </authorList>
    </citation>
    <scope>NUCLEOTIDE SEQUENCE [LARGE SCALE GENOMIC DNA]</scope>
</reference>
<evidence type="ECO:0000313" key="2">
    <source>
        <dbReference type="EMBL" id="AXH68262.1"/>
    </source>
</evidence>
<name>A0A345MCP1_9CAUD</name>
<evidence type="ECO:0000313" key="3">
    <source>
        <dbReference type="Proteomes" id="UP000260127"/>
    </source>
</evidence>
<keyword evidence="1" id="KW-1133">Transmembrane helix</keyword>
<accession>A0A345MCP1</accession>
<feature type="transmembrane region" description="Helical" evidence="1">
    <location>
        <begin position="6"/>
        <end position="26"/>
    </location>
</feature>
<protein>
    <submittedName>
        <fullName evidence="2">Uncharacterized protein</fullName>
    </submittedName>
</protein>
<dbReference type="Proteomes" id="UP000260127">
    <property type="component" value="Segment"/>
</dbReference>
<keyword evidence="1" id="KW-0812">Transmembrane</keyword>
<evidence type="ECO:0000256" key="1">
    <source>
        <dbReference type="SAM" id="Phobius"/>
    </source>
</evidence>
<proteinExistence type="predicted"/>
<dbReference type="EMBL" id="MH576977">
    <property type="protein sequence ID" value="AXH68262.1"/>
    <property type="molecule type" value="Genomic_DNA"/>
</dbReference>
<sequence length="121" mass="13053">MVPAWVLGTVSVLSPTAAVIATIIIIERFSVSPSSKVLDGLMDEARRLSRTKYVHADLQCSEYGWSCIIRDTEPFPVDPDLYGSDADPSPKCYPGLVITAGYGRTLIDAVQAANAALKPRN</sequence>